<proteinExistence type="inferred from homology"/>
<keyword evidence="6 9" id="KW-1133">Transmembrane helix</keyword>
<dbReference type="PANTHER" id="PTHR38686">
    <property type="entry name" value="APOLIPOPROTEIN N-ACYLTRANSFERASE"/>
    <property type="match status" value="1"/>
</dbReference>
<dbReference type="NCBIfam" id="TIGR00546">
    <property type="entry name" value="lnt"/>
    <property type="match status" value="1"/>
</dbReference>
<dbReference type="PANTHER" id="PTHR38686:SF1">
    <property type="entry name" value="APOLIPOPROTEIN N-ACYLTRANSFERASE"/>
    <property type="match status" value="1"/>
</dbReference>
<reference evidence="11" key="2">
    <citation type="journal article" date="2021" name="PeerJ">
        <title>Extensive microbial diversity within the chicken gut microbiome revealed by metagenomics and culture.</title>
        <authorList>
            <person name="Gilroy R."/>
            <person name="Ravi A."/>
            <person name="Getino M."/>
            <person name="Pursley I."/>
            <person name="Horton D.L."/>
            <person name="Alikhan N.F."/>
            <person name="Baker D."/>
            <person name="Gharbi K."/>
            <person name="Hall N."/>
            <person name="Watson M."/>
            <person name="Adriaenssens E.M."/>
            <person name="Foster-Nyarko E."/>
            <person name="Jarju S."/>
            <person name="Secka A."/>
            <person name="Antonio M."/>
            <person name="Oren A."/>
            <person name="Chaudhuri R.R."/>
            <person name="La Ragione R."/>
            <person name="Hildebrand F."/>
            <person name="Pallen M.J."/>
        </authorList>
    </citation>
    <scope>NUCLEOTIDE SEQUENCE</scope>
    <source>
        <strain evidence="11">11167</strain>
    </source>
</reference>
<evidence type="ECO:0000256" key="3">
    <source>
        <dbReference type="ARBA" id="ARBA00022475"/>
    </source>
</evidence>
<sequence length="532" mass="60561">MSVKRFFRTFAIFILELVAMVACAFLASLAYPNPFDDQGWGIIAFFSLVPVFYVINRTGWARVPFLGLVYGFTFYLFYNYWLSTFHPLAILLVPILKSVQYIVLFPLLKAATSLFRKHSYIIQALVYVCCLYITQQGFLGYPYGNLSAALTEFRTLIQIVDITGIWGLCLLVVLPQTLVAKMLSSFPLRGWYVDVMAIVALYLAVIIYGLFAIWRYDAVESGRIVRIASVQHSADSWEGGDATYRRNFDTLTRLTEEALAEDPDLVAWSETAFVPSVSWNLSYPVTPARGELTREFVDFGLSMPVPLVTGNPESVLADESLPPILDDGTYNWKKYNTVILFADGQVQETYRKQHLVPFTEHFPYQQQFPRLYQLLLENDYNWWEEGHEATVFTYDGYSFATPICFEDTFGYLSADFVARGADFLLNMSNDVWSGSVPAEVQHMQLAVFRAVENRRPLLRSTNSGISCLVSTTGEVIDPMEPFTQSWHIYEVPIYEDAGLSFYTMFPDLFAKLFIVITAGCFAYAILVGWRKV</sequence>
<evidence type="ECO:0000256" key="7">
    <source>
        <dbReference type="ARBA" id="ARBA00023136"/>
    </source>
</evidence>
<dbReference type="Gene3D" id="3.60.110.10">
    <property type="entry name" value="Carbon-nitrogen hydrolase"/>
    <property type="match status" value="1"/>
</dbReference>
<comment type="function">
    <text evidence="9">Catalyzes the phospholipid dependent N-acylation of the N-terminal cysteine of apolipoprotein, the last step in lipoprotein maturation.</text>
</comment>
<name>A0A9D9E9N3_9SPIR</name>
<dbReference type="HAMAP" id="MF_01148">
    <property type="entry name" value="Lnt"/>
    <property type="match status" value="1"/>
</dbReference>
<dbReference type="Pfam" id="PF00795">
    <property type="entry name" value="CN_hydrolase"/>
    <property type="match status" value="1"/>
</dbReference>
<dbReference type="InterPro" id="IPR004563">
    <property type="entry name" value="Apolipo_AcylTrfase"/>
</dbReference>
<protein>
    <recommendedName>
        <fullName evidence="9">Apolipoprotein N-acyltransferase</fullName>
        <shortName evidence="9">ALP N-acyltransferase</shortName>
        <ecNumber evidence="9">2.3.1.269</ecNumber>
    </recommendedName>
</protein>
<gene>
    <name evidence="9 11" type="primary">lnt</name>
    <name evidence="11" type="ORF">IAC42_02105</name>
</gene>
<dbReference type="SUPFAM" id="SSF56317">
    <property type="entry name" value="Carbon-nitrogen hydrolase"/>
    <property type="match status" value="1"/>
</dbReference>
<feature type="transmembrane region" description="Helical" evidence="9">
    <location>
        <begin position="38"/>
        <end position="56"/>
    </location>
</feature>
<feature type="transmembrane region" description="Helical" evidence="9">
    <location>
        <begin position="120"/>
        <end position="144"/>
    </location>
</feature>
<organism evidence="11 12">
    <name type="scientific">Candidatus Aphodenecus pullistercoris</name>
    <dbReference type="NCBI Taxonomy" id="2840669"/>
    <lineage>
        <taxon>Bacteria</taxon>
        <taxon>Pseudomonadati</taxon>
        <taxon>Spirochaetota</taxon>
        <taxon>Spirochaetia</taxon>
        <taxon>Spirochaetales</taxon>
        <taxon>Candidatus Aphodenecus</taxon>
    </lineage>
</organism>
<evidence type="ECO:0000256" key="2">
    <source>
        <dbReference type="ARBA" id="ARBA00010065"/>
    </source>
</evidence>
<accession>A0A9D9E9N3</accession>
<evidence type="ECO:0000256" key="4">
    <source>
        <dbReference type="ARBA" id="ARBA00022679"/>
    </source>
</evidence>
<evidence type="ECO:0000256" key="8">
    <source>
        <dbReference type="ARBA" id="ARBA00023315"/>
    </source>
</evidence>
<feature type="transmembrane region" description="Helical" evidence="9">
    <location>
        <begin position="508"/>
        <end position="529"/>
    </location>
</feature>
<keyword evidence="5 9" id="KW-0812">Transmembrane</keyword>
<reference evidence="11" key="1">
    <citation type="submission" date="2020-10" db="EMBL/GenBank/DDBJ databases">
        <authorList>
            <person name="Gilroy R."/>
        </authorList>
    </citation>
    <scope>NUCLEOTIDE SEQUENCE</scope>
    <source>
        <strain evidence="11">11167</strain>
    </source>
</reference>
<dbReference type="Pfam" id="PF20154">
    <property type="entry name" value="LNT_N"/>
    <property type="match status" value="1"/>
</dbReference>
<feature type="transmembrane region" description="Helical" evidence="9">
    <location>
        <begin position="191"/>
        <end position="214"/>
    </location>
</feature>
<feature type="transmembrane region" description="Helical" evidence="9">
    <location>
        <begin position="156"/>
        <end position="179"/>
    </location>
</feature>
<dbReference type="EC" id="2.3.1.269" evidence="9"/>
<dbReference type="InterPro" id="IPR003010">
    <property type="entry name" value="C-N_Hydrolase"/>
</dbReference>
<dbReference type="CDD" id="cd07571">
    <property type="entry name" value="ALP_N-acyl_transferase"/>
    <property type="match status" value="1"/>
</dbReference>
<feature type="domain" description="CN hydrolase" evidence="10">
    <location>
        <begin position="225"/>
        <end position="493"/>
    </location>
</feature>
<evidence type="ECO:0000256" key="9">
    <source>
        <dbReference type="HAMAP-Rule" id="MF_01148"/>
    </source>
</evidence>
<dbReference type="GO" id="GO:0042158">
    <property type="term" value="P:lipoprotein biosynthetic process"/>
    <property type="evidence" value="ECO:0007669"/>
    <property type="project" value="UniProtKB-UniRule"/>
</dbReference>
<dbReference type="InterPro" id="IPR045378">
    <property type="entry name" value="LNT_N"/>
</dbReference>
<comment type="subcellular location">
    <subcellularLocation>
        <location evidence="1 9">Cell membrane</location>
        <topology evidence="1 9">Multi-pass membrane protein</topology>
    </subcellularLocation>
</comment>
<comment type="catalytic activity">
    <reaction evidence="9">
        <text>N-terminal S-1,2-diacyl-sn-glyceryl-L-cysteinyl-[lipoprotein] + a glycerophospholipid = N-acyl-S-1,2-diacyl-sn-glyceryl-L-cysteinyl-[lipoprotein] + a 2-acyl-sn-glycero-3-phospholipid + H(+)</text>
        <dbReference type="Rhea" id="RHEA:48228"/>
        <dbReference type="Rhea" id="RHEA-COMP:14681"/>
        <dbReference type="Rhea" id="RHEA-COMP:14684"/>
        <dbReference type="ChEBI" id="CHEBI:15378"/>
        <dbReference type="ChEBI" id="CHEBI:136912"/>
        <dbReference type="ChEBI" id="CHEBI:140656"/>
        <dbReference type="ChEBI" id="CHEBI:140657"/>
        <dbReference type="ChEBI" id="CHEBI:140660"/>
        <dbReference type="EC" id="2.3.1.269"/>
    </reaction>
</comment>
<dbReference type="EMBL" id="JADIMU010000016">
    <property type="protein sequence ID" value="MBO8442541.1"/>
    <property type="molecule type" value="Genomic_DNA"/>
</dbReference>
<dbReference type="PROSITE" id="PS50263">
    <property type="entry name" value="CN_HYDROLASE"/>
    <property type="match status" value="1"/>
</dbReference>
<keyword evidence="7 9" id="KW-0472">Membrane</keyword>
<dbReference type="GO" id="GO:0005886">
    <property type="term" value="C:plasma membrane"/>
    <property type="evidence" value="ECO:0007669"/>
    <property type="project" value="UniProtKB-SubCell"/>
</dbReference>
<feature type="transmembrane region" description="Helical" evidence="9">
    <location>
        <begin position="12"/>
        <end position="32"/>
    </location>
</feature>
<dbReference type="AlphaFoldDB" id="A0A9D9E9N3"/>
<keyword evidence="4 9" id="KW-0808">Transferase</keyword>
<evidence type="ECO:0000256" key="1">
    <source>
        <dbReference type="ARBA" id="ARBA00004651"/>
    </source>
</evidence>
<evidence type="ECO:0000313" key="11">
    <source>
        <dbReference type="EMBL" id="MBO8442541.1"/>
    </source>
</evidence>
<comment type="pathway">
    <text evidence="9">Protein modification; lipoprotein biosynthesis (N-acyl transfer).</text>
</comment>
<evidence type="ECO:0000259" key="10">
    <source>
        <dbReference type="PROSITE" id="PS50263"/>
    </source>
</evidence>
<dbReference type="Proteomes" id="UP000823633">
    <property type="component" value="Unassembled WGS sequence"/>
</dbReference>
<evidence type="ECO:0000256" key="5">
    <source>
        <dbReference type="ARBA" id="ARBA00022692"/>
    </source>
</evidence>
<evidence type="ECO:0000256" key="6">
    <source>
        <dbReference type="ARBA" id="ARBA00022989"/>
    </source>
</evidence>
<feature type="transmembrane region" description="Helical" evidence="9">
    <location>
        <begin position="63"/>
        <end position="82"/>
    </location>
</feature>
<comment type="similarity">
    <text evidence="2 9">Belongs to the CN hydrolase family. Apolipoprotein N-acyltransferase subfamily.</text>
</comment>
<feature type="transmembrane region" description="Helical" evidence="9">
    <location>
        <begin position="88"/>
        <end position="108"/>
    </location>
</feature>
<dbReference type="InterPro" id="IPR036526">
    <property type="entry name" value="C-N_Hydrolase_sf"/>
</dbReference>
<dbReference type="GO" id="GO:0016410">
    <property type="term" value="F:N-acyltransferase activity"/>
    <property type="evidence" value="ECO:0007669"/>
    <property type="project" value="UniProtKB-UniRule"/>
</dbReference>
<keyword evidence="8 9" id="KW-0012">Acyltransferase</keyword>
<evidence type="ECO:0000313" key="12">
    <source>
        <dbReference type="Proteomes" id="UP000823633"/>
    </source>
</evidence>
<keyword evidence="3 9" id="KW-1003">Cell membrane</keyword>
<comment type="caution">
    <text evidence="11">The sequence shown here is derived from an EMBL/GenBank/DDBJ whole genome shotgun (WGS) entry which is preliminary data.</text>
</comment>